<gene>
    <name evidence="1" type="ORF">H4R20_001079</name>
</gene>
<dbReference type="OrthoDB" id="411251at2759"/>
<evidence type="ECO:0000313" key="2">
    <source>
        <dbReference type="Proteomes" id="UP001140094"/>
    </source>
</evidence>
<evidence type="ECO:0000313" key="1">
    <source>
        <dbReference type="EMBL" id="KAJ2807917.1"/>
    </source>
</evidence>
<reference evidence="1" key="1">
    <citation type="submission" date="2022-07" db="EMBL/GenBank/DDBJ databases">
        <title>Phylogenomic reconstructions and comparative analyses of Kickxellomycotina fungi.</title>
        <authorList>
            <person name="Reynolds N.K."/>
            <person name="Stajich J.E."/>
            <person name="Barry K."/>
            <person name="Grigoriev I.V."/>
            <person name="Crous P."/>
            <person name="Smith M.E."/>
        </authorList>
    </citation>
    <scope>NUCLEOTIDE SEQUENCE</scope>
    <source>
        <strain evidence="1">NRRL 1565</strain>
    </source>
</reference>
<organism evidence="1 2">
    <name type="scientific">Coemansia guatemalensis</name>
    <dbReference type="NCBI Taxonomy" id="2761395"/>
    <lineage>
        <taxon>Eukaryota</taxon>
        <taxon>Fungi</taxon>
        <taxon>Fungi incertae sedis</taxon>
        <taxon>Zoopagomycota</taxon>
        <taxon>Kickxellomycotina</taxon>
        <taxon>Kickxellomycetes</taxon>
        <taxon>Kickxellales</taxon>
        <taxon>Kickxellaceae</taxon>
        <taxon>Coemansia</taxon>
    </lineage>
</organism>
<name>A0A9W8I417_9FUNG</name>
<dbReference type="EMBL" id="JANBUO010000076">
    <property type="protein sequence ID" value="KAJ2807917.1"/>
    <property type="molecule type" value="Genomic_DNA"/>
</dbReference>
<protein>
    <submittedName>
        <fullName evidence="1">Uncharacterized protein</fullName>
    </submittedName>
</protein>
<comment type="caution">
    <text evidence="1">The sequence shown here is derived from an EMBL/GenBank/DDBJ whole genome shotgun (WGS) entry which is preliminary data.</text>
</comment>
<proteinExistence type="predicted"/>
<dbReference type="AlphaFoldDB" id="A0A9W8I417"/>
<sequence>MTMRAKDLIFDSHNDDYPTIYKDQLEKSNQELAAAAAAAAVDEDEANVYVMYVHIKTADGTPVLERGTTFKCDNCVIVVGMMFPEVPVYSQSELKVQMLDGAMRKVNITRELQLERQQKEEEQRKWGTIAAQRSNRQPMYCARSKQIKAAFVLEGTNVGTTVGRQNGSLTVFVTGSVSHLIEADVSDIMGYPFLKLVAPEDITCVSAFFDRLSESTDVMFETFSLLKHPHIIEGDIFVSDEENQRVVVECLGAAVDDGVALLLRKIKDMPPPNRDSKGNYIRQNVEDDYMSLADLVSSDPDTSDAPEWAHLN</sequence>
<keyword evidence="2" id="KW-1185">Reference proteome</keyword>
<dbReference type="Proteomes" id="UP001140094">
    <property type="component" value="Unassembled WGS sequence"/>
</dbReference>
<accession>A0A9W8I417</accession>